<dbReference type="SUPFAM" id="SSF57903">
    <property type="entry name" value="FYVE/PHD zinc finger"/>
    <property type="match status" value="1"/>
</dbReference>
<feature type="region of interest" description="Disordered" evidence="1">
    <location>
        <begin position="1"/>
        <end position="58"/>
    </location>
</feature>
<dbReference type="Proteomes" id="UP001516400">
    <property type="component" value="Unassembled WGS sequence"/>
</dbReference>
<dbReference type="InterPro" id="IPR011011">
    <property type="entry name" value="Znf_FYVE_PHD"/>
</dbReference>
<dbReference type="AlphaFoldDB" id="A0ABD2NR00"/>
<evidence type="ECO:0000256" key="1">
    <source>
        <dbReference type="SAM" id="MobiDB-lite"/>
    </source>
</evidence>
<keyword evidence="3" id="KW-1185">Reference proteome</keyword>
<organism evidence="2 3">
    <name type="scientific">Cryptolaemus montrouzieri</name>
    <dbReference type="NCBI Taxonomy" id="559131"/>
    <lineage>
        <taxon>Eukaryota</taxon>
        <taxon>Metazoa</taxon>
        <taxon>Ecdysozoa</taxon>
        <taxon>Arthropoda</taxon>
        <taxon>Hexapoda</taxon>
        <taxon>Insecta</taxon>
        <taxon>Pterygota</taxon>
        <taxon>Neoptera</taxon>
        <taxon>Endopterygota</taxon>
        <taxon>Coleoptera</taxon>
        <taxon>Polyphaga</taxon>
        <taxon>Cucujiformia</taxon>
        <taxon>Coccinelloidea</taxon>
        <taxon>Coccinellidae</taxon>
        <taxon>Scymninae</taxon>
        <taxon>Scymnini</taxon>
        <taxon>Cryptolaemus</taxon>
    </lineage>
</organism>
<evidence type="ECO:0000313" key="2">
    <source>
        <dbReference type="EMBL" id="KAL3281146.1"/>
    </source>
</evidence>
<feature type="compositionally biased region" description="Basic residues" evidence="1">
    <location>
        <begin position="1"/>
        <end position="13"/>
    </location>
</feature>
<name>A0ABD2NR00_9CUCU</name>
<accession>A0ABD2NR00</accession>
<protein>
    <submittedName>
        <fullName evidence="2">Uncharacterized protein</fullName>
    </submittedName>
</protein>
<comment type="caution">
    <text evidence="2">The sequence shown here is derived from an EMBL/GenBank/DDBJ whole genome shotgun (WGS) entry which is preliminary data.</text>
</comment>
<proteinExistence type="predicted"/>
<evidence type="ECO:0000313" key="3">
    <source>
        <dbReference type="Proteomes" id="UP001516400"/>
    </source>
</evidence>
<sequence length="109" mass="12660">MKKNKLTKLKIRSTKKESKGKQQKKKTKSNNPIDSDDEKEIYFDTDSEPDSLMRQEAPDSKDAECMFCNNLFSQDTREETWLKCLICGLWDNGDCAGAEFDTWICDFCK</sequence>
<dbReference type="EMBL" id="JABFTP020000144">
    <property type="protein sequence ID" value="KAL3281146.1"/>
    <property type="molecule type" value="Genomic_DNA"/>
</dbReference>
<reference evidence="2 3" key="1">
    <citation type="journal article" date="2021" name="BMC Biol.">
        <title>Horizontally acquired antibacterial genes associated with adaptive radiation of ladybird beetles.</title>
        <authorList>
            <person name="Li H.S."/>
            <person name="Tang X.F."/>
            <person name="Huang Y.H."/>
            <person name="Xu Z.Y."/>
            <person name="Chen M.L."/>
            <person name="Du X.Y."/>
            <person name="Qiu B.Y."/>
            <person name="Chen P.T."/>
            <person name="Zhang W."/>
            <person name="Slipinski A."/>
            <person name="Escalona H.E."/>
            <person name="Waterhouse R.M."/>
            <person name="Zwick A."/>
            <person name="Pang H."/>
        </authorList>
    </citation>
    <scope>NUCLEOTIDE SEQUENCE [LARGE SCALE GENOMIC DNA]</scope>
    <source>
        <strain evidence="2">SYSU2018</strain>
    </source>
</reference>
<feature type="compositionally biased region" description="Acidic residues" evidence="1">
    <location>
        <begin position="34"/>
        <end position="49"/>
    </location>
</feature>
<gene>
    <name evidence="2" type="ORF">HHI36_004365</name>
</gene>